<dbReference type="InterPro" id="IPR011519">
    <property type="entry name" value="UnbV_ASPIC"/>
</dbReference>
<dbReference type="AlphaFoldDB" id="A0A382ZN97"/>
<accession>A0A382ZN97</accession>
<reference evidence="2" key="1">
    <citation type="submission" date="2018-05" db="EMBL/GenBank/DDBJ databases">
        <authorList>
            <person name="Lanie J.A."/>
            <person name="Ng W.-L."/>
            <person name="Kazmierczak K.M."/>
            <person name="Andrzejewski T.M."/>
            <person name="Davidsen T.M."/>
            <person name="Wayne K.J."/>
            <person name="Tettelin H."/>
            <person name="Glass J.I."/>
            <person name="Rusch D."/>
            <person name="Podicherti R."/>
            <person name="Tsui H.-C.T."/>
            <person name="Winkler M.E."/>
        </authorList>
    </citation>
    <scope>NUCLEOTIDE SEQUENCE</scope>
</reference>
<sequence>GLGTVDRIDDLKVIWPDGTEQTVLDVPVDQVLEIER</sequence>
<organism evidence="2">
    <name type="scientific">marine metagenome</name>
    <dbReference type="NCBI Taxonomy" id="408172"/>
    <lineage>
        <taxon>unclassified sequences</taxon>
        <taxon>metagenomes</taxon>
        <taxon>ecological metagenomes</taxon>
    </lineage>
</organism>
<name>A0A382ZN97_9ZZZZ</name>
<protein>
    <recommendedName>
        <fullName evidence="1">ASPIC/UnbV domain-containing protein</fullName>
    </recommendedName>
</protein>
<feature type="non-terminal residue" evidence="2">
    <location>
        <position position="1"/>
    </location>
</feature>
<dbReference type="EMBL" id="UINC01185266">
    <property type="protein sequence ID" value="SVD96883.1"/>
    <property type="molecule type" value="Genomic_DNA"/>
</dbReference>
<dbReference type="Pfam" id="PF07593">
    <property type="entry name" value="UnbV_ASPIC"/>
    <property type="match status" value="1"/>
</dbReference>
<evidence type="ECO:0000259" key="1">
    <source>
        <dbReference type="Pfam" id="PF07593"/>
    </source>
</evidence>
<evidence type="ECO:0000313" key="2">
    <source>
        <dbReference type="EMBL" id="SVD96883.1"/>
    </source>
</evidence>
<gene>
    <name evidence="2" type="ORF">METZ01_LOCUS449737</name>
</gene>
<feature type="domain" description="ASPIC/UnbV" evidence="1">
    <location>
        <begin position="1"/>
        <end position="32"/>
    </location>
</feature>
<proteinExistence type="predicted"/>